<evidence type="ECO:0000313" key="2">
    <source>
        <dbReference type="EMBL" id="GAA3772002.1"/>
    </source>
</evidence>
<protein>
    <submittedName>
        <fullName evidence="2">YceI family protein</fullName>
    </submittedName>
</protein>
<evidence type="ECO:0000313" key="3">
    <source>
        <dbReference type="Proteomes" id="UP001501456"/>
    </source>
</evidence>
<dbReference type="InterPro" id="IPR036761">
    <property type="entry name" value="TTHA0802/YceI-like_sf"/>
</dbReference>
<feature type="domain" description="Lipid/polyisoprenoid-binding YceI-like" evidence="1">
    <location>
        <begin position="8"/>
        <end position="162"/>
    </location>
</feature>
<comment type="caution">
    <text evidence="2">The sequence shown here is derived from an EMBL/GenBank/DDBJ whole genome shotgun (WGS) entry which is preliminary data.</text>
</comment>
<keyword evidence="3" id="KW-1185">Reference proteome</keyword>
<dbReference type="SUPFAM" id="SSF101874">
    <property type="entry name" value="YceI-like"/>
    <property type="match status" value="1"/>
</dbReference>
<gene>
    <name evidence="2" type="ORF">GCM10022271_00140</name>
</gene>
<dbReference type="PANTHER" id="PTHR34406:SF1">
    <property type="entry name" value="PROTEIN YCEI"/>
    <property type="match status" value="1"/>
</dbReference>
<sequence length="163" mass="18304">MPFTALMAQTIDTNASVVTFKITGGGFFKVNGDFTGMQGDFNFDENDLENSSFNICIDATTIDTNNEKRDNHLKSDDFFNVEKYPEICFKSTNITTKDNHYATTGELTMHGITKTVEIPFTFSNNTFKGTFQVLRLDYNIGEDFGSFRVGHEAEVSINCVVKQ</sequence>
<dbReference type="EMBL" id="BAABBI010000001">
    <property type="protein sequence ID" value="GAA3772002.1"/>
    <property type="molecule type" value="Genomic_DNA"/>
</dbReference>
<dbReference type="Pfam" id="PF04264">
    <property type="entry name" value="YceI"/>
    <property type="match status" value="1"/>
</dbReference>
<accession>A0ABP7GNS3</accession>
<reference evidence="3" key="1">
    <citation type="journal article" date="2019" name="Int. J. Syst. Evol. Microbiol.">
        <title>The Global Catalogue of Microorganisms (GCM) 10K type strain sequencing project: providing services to taxonomists for standard genome sequencing and annotation.</title>
        <authorList>
            <consortium name="The Broad Institute Genomics Platform"/>
            <consortium name="The Broad Institute Genome Sequencing Center for Infectious Disease"/>
            <person name="Wu L."/>
            <person name="Ma J."/>
        </authorList>
    </citation>
    <scope>NUCLEOTIDE SEQUENCE [LARGE SCALE GENOMIC DNA]</scope>
    <source>
        <strain evidence="3">JCM 17525</strain>
    </source>
</reference>
<dbReference type="SMART" id="SM00867">
    <property type="entry name" value="YceI"/>
    <property type="match status" value="1"/>
</dbReference>
<dbReference type="Proteomes" id="UP001501456">
    <property type="component" value="Unassembled WGS sequence"/>
</dbReference>
<evidence type="ECO:0000259" key="1">
    <source>
        <dbReference type="SMART" id="SM00867"/>
    </source>
</evidence>
<proteinExistence type="predicted"/>
<dbReference type="Gene3D" id="2.40.128.110">
    <property type="entry name" value="Lipid/polyisoprenoid-binding, YceI-like"/>
    <property type="match status" value="1"/>
</dbReference>
<dbReference type="PANTHER" id="PTHR34406">
    <property type="entry name" value="PROTEIN YCEI"/>
    <property type="match status" value="1"/>
</dbReference>
<organism evidence="2 3">
    <name type="scientific">Corallibacter vietnamensis</name>
    <dbReference type="NCBI Taxonomy" id="904130"/>
    <lineage>
        <taxon>Bacteria</taxon>
        <taxon>Pseudomonadati</taxon>
        <taxon>Bacteroidota</taxon>
        <taxon>Flavobacteriia</taxon>
        <taxon>Flavobacteriales</taxon>
        <taxon>Flavobacteriaceae</taxon>
        <taxon>Corallibacter</taxon>
    </lineage>
</organism>
<name>A0ABP7GNS3_9FLAO</name>
<dbReference type="InterPro" id="IPR007372">
    <property type="entry name" value="Lipid/polyisoprenoid-bd_YceI"/>
</dbReference>